<reference evidence="1 2" key="1">
    <citation type="journal article" date="2018" name="J. Allergy Clin. Immunol.">
        <title>High-quality assembly of Dermatophagoides pteronyssinus genome and transcriptome reveals a wide range of novel allergens.</title>
        <authorList>
            <person name="Liu X.Y."/>
            <person name="Yang K.Y."/>
            <person name="Wang M.Q."/>
            <person name="Kwok J.S."/>
            <person name="Zeng X."/>
            <person name="Yang Z."/>
            <person name="Xiao X.J."/>
            <person name="Lau C.P."/>
            <person name="Li Y."/>
            <person name="Huang Z.M."/>
            <person name="Ba J.G."/>
            <person name="Yim A.K."/>
            <person name="Ouyang C.Y."/>
            <person name="Ngai S.M."/>
            <person name="Chan T.F."/>
            <person name="Leung E.L."/>
            <person name="Liu L."/>
            <person name="Liu Z.G."/>
            <person name="Tsui S.K."/>
        </authorList>
    </citation>
    <scope>NUCLEOTIDE SEQUENCE [LARGE SCALE GENOMIC DNA]</scope>
    <source>
        <strain evidence="1">Derp</strain>
    </source>
</reference>
<organism evidence="1 2">
    <name type="scientific">Dermatophagoides pteronyssinus</name>
    <name type="common">European house dust mite</name>
    <dbReference type="NCBI Taxonomy" id="6956"/>
    <lineage>
        <taxon>Eukaryota</taxon>
        <taxon>Metazoa</taxon>
        <taxon>Ecdysozoa</taxon>
        <taxon>Arthropoda</taxon>
        <taxon>Chelicerata</taxon>
        <taxon>Arachnida</taxon>
        <taxon>Acari</taxon>
        <taxon>Acariformes</taxon>
        <taxon>Sarcoptiformes</taxon>
        <taxon>Astigmata</taxon>
        <taxon>Psoroptidia</taxon>
        <taxon>Analgoidea</taxon>
        <taxon>Pyroglyphidae</taxon>
        <taxon>Dermatophagoidinae</taxon>
        <taxon>Dermatophagoides</taxon>
    </lineage>
</organism>
<accession>A0ABQ8JJG5</accession>
<sequence>CIGCTANNAAIMNGVDCIHDVVVVVLVVVVIIVAVDGGDDGVDNDEIDDVLSPDTEKFIMTMFYLLSVKINQ</sequence>
<gene>
    <name evidence="1" type="ORF">DERP_003269</name>
</gene>
<evidence type="ECO:0000313" key="1">
    <source>
        <dbReference type="EMBL" id="KAH9422592.1"/>
    </source>
</evidence>
<dbReference type="Proteomes" id="UP000887458">
    <property type="component" value="Unassembled WGS sequence"/>
</dbReference>
<reference evidence="1 2" key="2">
    <citation type="journal article" date="2022" name="Mol. Biol. Evol.">
        <title>Comparative Genomics Reveals Insights into the Divergent Evolution of Astigmatic Mites and Household Pest Adaptations.</title>
        <authorList>
            <person name="Xiong Q."/>
            <person name="Wan A.T."/>
            <person name="Liu X."/>
            <person name="Fung C.S."/>
            <person name="Xiao X."/>
            <person name="Malainual N."/>
            <person name="Hou J."/>
            <person name="Wang L."/>
            <person name="Wang M."/>
            <person name="Yang K.Y."/>
            <person name="Cui Y."/>
            <person name="Leung E.L."/>
            <person name="Nong W."/>
            <person name="Shin S.K."/>
            <person name="Au S.W."/>
            <person name="Jeong K.Y."/>
            <person name="Chew F.T."/>
            <person name="Hui J.H."/>
            <person name="Leung T.F."/>
            <person name="Tungtrongchitr A."/>
            <person name="Zhong N."/>
            <person name="Liu Z."/>
            <person name="Tsui S.K."/>
        </authorList>
    </citation>
    <scope>NUCLEOTIDE SEQUENCE [LARGE SCALE GENOMIC DNA]</scope>
    <source>
        <strain evidence="1">Derp</strain>
    </source>
</reference>
<feature type="non-terminal residue" evidence="1">
    <location>
        <position position="1"/>
    </location>
</feature>
<protein>
    <submittedName>
        <fullName evidence="1">Uncharacterized protein</fullName>
    </submittedName>
</protein>
<name>A0ABQ8JJG5_DERPT</name>
<proteinExistence type="predicted"/>
<dbReference type="EMBL" id="NJHN03000036">
    <property type="protein sequence ID" value="KAH9422592.1"/>
    <property type="molecule type" value="Genomic_DNA"/>
</dbReference>
<comment type="caution">
    <text evidence="1">The sequence shown here is derived from an EMBL/GenBank/DDBJ whole genome shotgun (WGS) entry which is preliminary data.</text>
</comment>
<keyword evidence="2" id="KW-1185">Reference proteome</keyword>
<evidence type="ECO:0000313" key="2">
    <source>
        <dbReference type="Proteomes" id="UP000887458"/>
    </source>
</evidence>